<evidence type="ECO:0000313" key="4">
    <source>
        <dbReference type="Proteomes" id="UP000076563"/>
    </source>
</evidence>
<dbReference type="STRING" id="1007103.GCA_000213315_03509"/>
<protein>
    <recommendedName>
        <fullName evidence="5">Serine protease</fullName>
    </recommendedName>
</protein>
<name>A0A161S735_9BACL</name>
<organism evidence="3 4">
    <name type="scientific">Paenibacillus elgii</name>
    <dbReference type="NCBI Taxonomy" id="189691"/>
    <lineage>
        <taxon>Bacteria</taxon>
        <taxon>Bacillati</taxon>
        <taxon>Bacillota</taxon>
        <taxon>Bacilli</taxon>
        <taxon>Bacillales</taxon>
        <taxon>Paenibacillaceae</taxon>
        <taxon>Paenibacillus</taxon>
    </lineage>
</organism>
<feature type="chain" id="PRO_5007826123" description="Serine protease" evidence="2">
    <location>
        <begin position="26"/>
        <end position="153"/>
    </location>
</feature>
<evidence type="ECO:0000256" key="1">
    <source>
        <dbReference type="SAM" id="MobiDB-lite"/>
    </source>
</evidence>
<feature type="signal peptide" evidence="2">
    <location>
        <begin position="1"/>
        <end position="25"/>
    </location>
</feature>
<comment type="caution">
    <text evidence="3">The sequence shown here is derived from an EMBL/GenBank/DDBJ whole genome shotgun (WGS) entry which is preliminary data.</text>
</comment>
<evidence type="ECO:0000256" key="2">
    <source>
        <dbReference type="SAM" id="SignalP"/>
    </source>
</evidence>
<feature type="compositionally biased region" description="Basic and acidic residues" evidence="1">
    <location>
        <begin position="122"/>
        <end position="145"/>
    </location>
</feature>
<dbReference type="RefSeq" id="WP_063179516.1">
    <property type="nucleotide sequence ID" value="NZ_LQRA01000046.1"/>
</dbReference>
<reference evidence="4" key="1">
    <citation type="submission" date="2016-01" db="EMBL/GenBank/DDBJ databases">
        <title>Draft genome of Chromobacterium sp. F49.</title>
        <authorList>
            <person name="Hong K.W."/>
        </authorList>
    </citation>
    <scope>NUCLEOTIDE SEQUENCE [LARGE SCALE GENOMIC DNA]</scope>
    <source>
        <strain evidence="4">M63</strain>
    </source>
</reference>
<gene>
    <name evidence="3" type="ORF">AV654_11055</name>
</gene>
<dbReference type="EMBL" id="LQRA01000046">
    <property type="protein sequence ID" value="KZE80879.1"/>
    <property type="molecule type" value="Genomic_DNA"/>
</dbReference>
<proteinExistence type="predicted"/>
<dbReference type="AlphaFoldDB" id="A0A161S735"/>
<evidence type="ECO:0000313" key="3">
    <source>
        <dbReference type="EMBL" id="KZE80879.1"/>
    </source>
</evidence>
<sequence length="153" mass="16115">MKMNKLVSVGLACAMLLGGAVSASAAPAAAQNPSHTAVKEAKAQHKQAKASLQAEQLAQLQKTASGLGIATEGKTAKELRAAIQEKHKALAEQKRADALAKRKAEAEKLGISTQGKTAQELAKEIQAKKQEQKASKQVKKQEHKASKQTKKGS</sequence>
<keyword evidence="2" id="KW-0732">Signal</keyword>
<accession>A0A161S735</accession>
<evidence type="ECO:0008006" key="5">
    <source>
        <dbReference type="Google" id="ProtNLM"/>
    </source>
</evidence>
<feature type="region of interest" description="Disordered" evidence="1">
    <location>
        <begin position="122"/>
        <end position="153"/>
    </location>
</feature>
<keyword evidence="4" id="KW-1185">Reference proteome</keyword>
<dbReference type="Proteomes" id="UP000076563">
    <property type="component" value="Unassembled WGS sequence"/>
</dbReference>